<dbReference type="PANTHER" id="PTHR32063:SF19">
    <property type="entry name" value="CATION EFFLUX SYSTEM PROTEIN CUSA"/>
    <property type="match status" value="1"/>
</dbReference>
<dbReference type="Gene3D" id="3.30.70.1320">
    <property type="entry name" value="Multidrug efflux transporter AcrB pore domain like"/>
    <property type="match status" value="1"/>
</dbReference>
<dbReference type="GO" id="GO:0042910">
    <property type="term" value="F:xenobiotic transmembrane transporter activity"/>
    <property type="evidence" value="ECO:0007669"/>
    <property type="project" value="TreeGrafter"/>
</dbReference>
<dbReference type="Gene3D" id="3.30.2090.10">
    <property type="entry name" value="Multidrug efflux transporter AcrB TolC docking domain, DN and DC subdomains"/>
    <property type="match status" value="2"/>
</dbReference>
<keyword evidence="3" id="KW-0813">Transport</keyword>
<dbReference type="SUPFAM" id="SSF82866">
    <property type="entry name" value="Multidrug efflux transporter AcrB transmembrane domain"/>
    <property type="match status" value="2"/>
</dbReference>
<dbReference type="RefSeq" id="WP_198110842.1">
    <property type="nucleotide sequence ID" value="NZ_JAEDAK010000005.1"/>
</dbReference>
<dbReference type="InterPro" id="IPR004763">
    <property type="entry name" value="CusA-like"/>
</dbReference>
<dbReference type="InterPro" id="IPR027463">
    <property type="entry name" value="AcrB_DN_DC_subdom"/>
</dbReference>
<dbReference type="GO" id="GO:0008324">
    <property type="term" value="F:monoatomic cation transmembrane transporter activity"/>
    <property type="evidence" value="ECO:0007669"/>
    <property type="project" value="InterPro"/>
</dbReference>
<feature type="transmembrane region" description="Helical" evidence="8">
    <location>
        <begin position="527"/>
        <end position="551"/>
    </location>
</feature>
<keyword evidence="5 8" id="KW-0812">Transmembrane</keyword>
<dbReference type="Gene3D" id="3.30.70.1430">
    <property type="entry name" value="Multidrug efflux transporter AcrB pore domain"/>
    <property type="match status" value="2"/>
</dbReference>
<feature type="transmembrane region" description="Helical" evidence="8">
    <location>
        <begin position="484"/>
        <end position="506"/>
    </location>
</feature>
<dbReference type="PANTHER" id="PTHR32063">
    <property type="match status" value="1"/>
</dbReference>
<dbReference type="Gene3D" id="1.20.1640.10">
    <property type="entry name" value="Multidrug efflux transporter AcrB transmembrane domain"/>
    <property type="match status" value="2"/>
</dbReference>
<evidence type="ECO:0000256" key="4">
    <source>
        <dbReference type="ARBA" id="ARBA00022475"/>
    </source>
</evidence>
<dbReference type="GO" id="GO:0005886">
    <property type="term" value="C:plasma membrane"/>
    <property type="evidence" value="ECO:0007669"/>
    <property type="project" value="UniProtKB-SubCell"/>
</dbReference>
<keyword evidence="6 8" id="KW-1133">Transmembrane helix</keyword>
<dbReference type="InterPro" id="IPR001036">
    <property type="entry name" value="Acrflvin-R"/>
</dbReference>
<feature type="transmembrane region" description="Helical" evidence="8">
    <location>
        <begin position="897"/>
        <end position="917"/>
    </location>
</feature>
<name>A0A931NDW9_9BURK</name>
<evidence type="ECO:0000256" key="8">
    <source>
        <dbReference type="SAM" id="Phobius"/>
    </source>
</evidence>
<evidence type="ECO:0000256" key="2">
    <source>
        <dbReference type="ARBA" id="ARBA00010942"/>
    </source>
</evidence>
<dbReference type="AlphaFoldDB" id="A0A931NDW9"/>
<dbReference type="SUPFAM" id="SSF82714">
    <property type="entry name" value="Multidrug efflux transporter AcrB TolC docking domain, DN and DC subdomains"/>
    <property type="match status" value="2"/>
</dbReference>
<keyword evidence="4" id="KW-1003">Cell membrane</keyword>
<dbReference type="SUPFAM" id="SSF82693">
    <property type="entry name" value="Multidrug efflux transporter AcrB pore domain, PN1, PN2, PC1 and PC2 subdomains"/>
    <property type="match status" value="2"/>
</dbReference>
<proteinExistence type="inferred from homology"/>
<evidence type="ECO:0000256" key="7">
    <source>
        <dbReference type="ARBA" id="ARBA00023136"/>
    </source>
</evidence>
<feature type="transmembrane region" description="Helical" evidence="8">
    <location>
        <begin position="445"/>
        <end position="464"/>
    </location>
</feature>
<dbReference type="Proteomes" id="UP000613266">
    <property type="component" value="Unassembled WGS sequence"/>
</dbReference>
<evidence type="ECO:0000256" key="5">
    <source>
        <dbReference type="ARBA" id="ARBA00022692"/>
    </source>
</evidence>
<feature type="transmembrane region" description="Helical" evidence="8">
    <location>
        <begin position="364"/>
        <end position="383"/>
    </location>
</feature>
<sequence>MIAALIRWSVANRFLVLLATLGLAAWGLFAVRHTAVDALPDLSDVQVIIRTSYPGQAPQIVENQVTYPLSTTMLSVPGAKAVRGFSFFGDSFVYVLFEDGTDLYWARSRVLEYLNQVQGRLPATARPALGPDATGVGWIYQYSLVDRSGRHDLAQLRSLQDWFLKYELKALPNVAEVATVGGMVRQVQVLLDPLRLASQGLTHEQVLMALRAANQETGGAVLELAETEFMVRASGYLQSLDDFRAIPLKRAGRTPVRLGDVATVQIGPEMRRGIAELDGQGEVVGGVVILRSGKNARETIAAVKARLKELKTSLPQGVELVTSYDRSQLIDRAILNLRNKLLEEFLVVAAVCALFLWHLRSSLVAIVSLPLGILVAFILMRQQGLNANIMSLGGIAIAIGAMVDAAVVMIENAHKRIEAWQHAHPGQALKGEEHWRVMTEAAVEVGPALFFSLLIITLSFIPVFTLEAQEGRLFGPLAFTKTYAMAAAAGLAVTLIPVLMGLWIRGRIPDEQRNPLNRLLIKAYRPLLEAVLAWPKTTLLVAALIFLTALWPASRLGGEFLPPLDEGDLLYMPTALPGLSAQKAAELLQQSNRLIKTVPEVATVTGKAGRAESATDPAPLEMFETTVRLKPREQWRPGMTPEKLVEELDRAVRLPGIANIWVPPIRNRIDMLATGIKSPIGIKVSGASLAEIERVAQQIEKAAQGVPGVASALAERLTGGRYVDVDIDREAAGRYGLNIADVQSVVATLIGGETVGETVEGRARYPISLRYPREWRDTVPALQALPILTPLGEQITLGAVATVRVSDGPPMLKSENARPSGWVFVDVRGRDLASTVADLRQAVARQVQPAPGIAFAFSGQFEFLERASARLQIVVPATLLIIFVLLHLCFKSAAEAALIMATLPFALTGGIWFLYWLGFNQSIATGVGFIALAGVAAEFGVIMLIYLKQAWAARLAAGRCTEADLLDAIREGAVLRVRPKLMTVAVILAGLLPILWGSGTGSEVMSRIAAPMVGGMITAPLLSLFVVPVVYLLVERRGARG</sequence>
<evidence type="ECO:0000256" key="3">
    <source>
        <dbReference type="ARBA" id="ARBA00022448"/>
    </source>
</evidence>
<evidence type="ECO:0000256" key="6">
    <source>
        <dbReference type="ARBA" id="ARBA00022989"/>
    </source>
</evidence>
<organism evidence="9 10">
    <name type="scientific">Inhella proteolytica</name>
    <dbReference type="NCBI Taxonomy" id="2795029"/>
    <lineage>
        <taxon>Bacteria</taxon>
        <taxon>Pseudomonadati</taxon>
        <taxon>Pseudomonadota</taxon>
        <taxon>Betaproteobacteria</taxon>
        <taxon>Burkholderiales</taxon>
        <taxon>Sphaerotilaceae</taxon>
        <taxon>Inhella</taxon>
    </lineage>
</organism>
<keyword evidence="7 8" id="KW-0472">Membrane</keyword>
<dbReference type="PRINTS" id="PR00702">
    <property type="entry name" value="ACRIFLAVINRP"/>
</dbReference>
<evidence type="ECO:0000313" key="9">
    <source>
        <dbReference type="EMBL" id="MBH9577067.1"/>
    </source>
</evidence>
<comment type="subcellular location">
    <subcellularLocation>
        <location evidence="1">Cell membrane</location>
        <topology evidence="1">Multi-pass membrane protein</topology>
    </subcellularLocation>
</comment>
<feature type="transmembrane region" description="Helical" evidence="8">
    <location>
        <begin position="871"/>
        <end position="890"/>
    </location>
</feature>
<feature type="transmembrane region" description="Helical" evidence="8">
    <location>
        <begin position="923"/>
        <end position="947"/>
    </location>
</feature>
<comment type="similarity">
    <text evidence="2">Belongs to the resistance-nodulation-cell division (RND) (TC 2.A.6) family.</text>
</comment>
<protein>
    <submittedName>
        <fullName evidence="9">Efflux RND transporter permease subunit</fullName>
    </submittedName>
</protein>
<comment type="caution">
    <text evidence="9">The sequence shown here is derived from an EMBL/GenBank/DDBJ whole genome shotgun (WGS) entry which is preliminary data.</text>
</comment>
<evidence type="ECO:0000313" key="10">
    <source>
        <dbReference type="Proteomes" id="UP000613266"/>
    </source>
</evidence>
<dbReference type="EMBL" id="JAEDAK010000005">
    <property type="protein sequence ID" value="MBH9577067.1"/>
    <property type="molecule type" value="Genomic_DNA"/>
</dbReference>
<evidence type="ECO:0000256" key="1">
    <source>
        <dbReference type="ARBA" id="ARBA00004651"/>
    </source>
</evidence>
<dbReference type="Pfam" id="PF00873">
    <property type="entry name" value="ACR_tran"/>
    <property type="match status" value="1"/>
</dbReference>
<dbReference type="Gene3D" id="3.30.70.1440">
    <property type="entry name" value="Multidrug efflux transporter AcrB pore domain"/>
    <property type="match status" value="1"/>
</dbReference>
<feature type="transmembrane region" description="Helical" evidence="8">
    <location>
        <begin position="979"/>
        <end position="996"/>
    </location>
</feature>
<feature type="transmembrane region" description="Helical" evidence="8">
    <location>
        <begin position="1008"/>
        <end position="1034"/>
    </location>
</feature>
<reference evidence="9" key="1">
    <citation type="submission" date="2020-12" db="EMBL/GenBank/DDBJ databases">
        <title>The genome sequence of Inhella sp. 1Y17.</title>
        <authorList>
            <person name="Liu Y."/>
        </authorList>
    </citation>
    <scope>NUCLEOTIDE SEQUENCE</scope>
    <source>
        <strain evidence="9">1Y17</strain>
    </source>
</reference>
<gene>
    <name evidence="9" type="ORF">I7X39_09125</name>
</gene>
<dbReference type="NCBIfam" id="TIGR00914">
    <property type="entry name" value="2A0601"/>
    <property type="match status" value="1"/>
</dbReference>
<accession>A0A931NDW9</accession>
<keyword evidence="10" id="KW-1185">Reference proteome</keyword>
<feature type="transmembrane region" description="Helical" evidence="8">
    <location>
        <begin position="389"/>
        <end position="410"/>
    </location>
</feature>